<keyword evidence="8" id="KW-1185">Reference proteome</keyword>
<evidence type="ECO:0000313" key="7">
    <source>
        <dbReference type="EMBL" id="PWN97354.1"/>
    </source>
</evidence>
<gene>
    <name evidence="7" type="ORF">FA09DRAFT_330521</name>
</gene>
<dbReference type="PANTHER" id="PTHR23023">
    <property type="entry name" value="DIMETHYLANILINE MONOOXYGENASE"/>
    <property type="match status" value="1"/>
</dbReference>
<dbReference type="InterPro" id="IPR000960">
    <property type="entry name" value="Flavin_mOase"/>
</dbReference>
<evidence type="ECO:0000313" key="8">
    <source>
        <dbReference type="Proteomes" id="UP000245946"/>
    </source>
</evidence>
<evidence type="ECO:0000256" key="3">
    <source>
        <dbReference type="ARBA" id="ARBA00022827"/>
    </source>
</evidence>
<accession>A0A316Z8J2</accession>
<reference evidence="7 8" key="1">
    <citation type="journal article" date="2018" name="Mol. Biol. Evol.">
        <title>Broad Genomic Sampling Reveals a Smut Pathogenic Ancestry of the Fungal Clade Ustilaginomycotina.</title>
        <authorList>
            <person name="Kijpornyongpan T."/>
            <person name="Mondo S.J."/>
            <person name="Barry K."/>
            <person name="Sandor L."/>
            <person name="Lee J."/>
            <person name="Lipzen A."/>
            <person name="Pangilinan J."/>
            <person name="LaButti K."/>
            <person name="Hainaut M."/>
            <person name="Henrissat B."/>
            <person name="Grigoriev I.V."/>
            <person name="Spatafora J.W."/>
            <person name="Aime M.C."/>
        </authorList>
    </citation>
    <scope>NUCLEOTIDE SEQUENCE [LARGE SCALE GENOMIC DNA]</scope>
    <source>
        <strain evidence="7 8">MCA 4186</strain>
    </source>
</reference>
<evidence type="ECO:0000256" key="1">
    <source>
        <dbReference type="ARBA" id="ARBA00009183"/>
    </source>
</evidence>
<protein>
    <submittedName>
        <fullName evidence="7">FAD/NAD(P)-binding domain-containing protein</fullName>
    </submittedName>
</protein>
<dbReference type="PIRSF" id="PIRSF000332">
    <property type="entry name" value="FMO"/>
    <property type="match status" value="1"/>
</dbReference>
<evidence type="ECO:0000256" key="6">
    <source>
        <dbReference type="SAM" id="Phobius"/>
    </source>
</evidence>
<evidence type="ECO:0000256" key="4">
    <source>
        <dbReference type="ARBA" id="ARBA00022857"/>
    </source>
</evidence>
<dbReference type="Pfam" id="PF00743">
    <property type="entry name" value="FMO-like"/>
    <property type="match status" value="3"/>
</dbReference>
<dbReference type="EMBL" id="KZ819295">
    <property type="protein sequence ID" value="PWN97354.1"/>
    <property type="molecule type" value="Genomic_DNA"/>
</dbReference>
<proteinExistence type="inferred from homology"/>
<feature type="transmembrane region" description="Helical" evidence="6">
    <location>
        <begin position="531"/>
        <end position="551"/>
    </location>
</feature>
<dbReference type="Proteomes" id="UP000245946">
    <property type="component" value="Unassembled WGS sequence"/>
</dbReference>
<keyword evidence="3" id="KW-0274">FAD</keyword>
<keyword evidence="2" id="KW-0285">Flavoprotein</keyword>
<dbReference type="InterPro" id="IPR036188">
    <property type="entry name" value="FAD/NAD-bd_sf"/>
</dbReference>
<dbReference type="Gene3D" id="3.50.50.60">
    <property type="entry name" value="FAD/NAD(P)-binding domain"/>
    <property type="match status" value="4"/>
</dbReference>
<keyword evidence="6" id="KW-0472">Membrane</keyword>
<dbReference type="RefSeq" id="XP_025597633.1">
    <property type="nucleotide sequence ID" value="XM_025742636.1"/>
</dbReference>
<dbReference type="SUPFAM" id="SSF51905">
    <property type="entry name" value="FAD/NAD(P)-binding domain"/>
    <property type="match status" value="1"/>
</dbReference>
<dbReference type="STRING" id="58919.A0A316Z8J2"/>
<dbReference type="InterPro" id="IPR050346">
    <property type="entry name" value="FMO-like"/>
</dbReference>
<name>A0A316Z8J2_9BASI</name>
<dbReference type="InterPro" id="IPR020946">
    <property type="entry name" value="Flavin_mOase-like"/>
</dbReference>
<keyword evidence="5" id="KW-0560">Oxidoreductase</keyword>
<dbReference type="GO" id="GO:0004499">
    <property type="term" value="F:N,N-dimethylaniline monooxygenase activity"/>
    <property type="evidence" value="ECO:0007669"/>
    <property type="project" value="InterPro"/>
</dbReference>
<keyword evidence="4" id="KW-0521">NADP</keyword>
<dbReference type="OrthoDB" id="74360at2759"/>
<feature type="transmembrane region" description="Helical" evidence="6">
    <location>
        <begin position="572"/>
        <end position="596"/>
    </location>
</feature>
<organism evidence="7 8">
    <name type="scientific">Tilletiopsis washingtonensis</name>
    <dbReference type="NCBI Taxonomy" id="58919"/>
    <lineage>
        <taxon>Eukaryota</taxon>
        <taxon>Fungi</taxon>
        <taxon>Dikarya</taxon>
        <taxon>Basidiomycota</taxon>
        <taxon>Ustilaginomycotina</taxon>
        <taxon>Exobasidiomycetes</taxon>
        <taxon>Entylomatales</taxon>
        <taxon>Entylomatales incertae sedis</taxon>
        <taxon>Tilletiopsis</taxon>
    </lineage>
</organism>
<keyword evidence="6" id="KW-1133">Transmembrane helix</keyword>
<dbReference type="GO" id="GO:0050661">
    <property type="term" value="F:NADP binding"/>
    <property type="evidence" value="ECO:0007669"/>
    <property type="project" value="InterPro"/>
</dbReference>
<sequence length="627" mass="70375">MPPHRVAIIGGGPSALVTLKTLLELQDRKGGAFDVDATLFEGEEQIGGTFRYRSYANGSLVSSKQLTCFSDFRMPLDSSDHMTLPAYVQYLEDYVAHFRLRQRATFRMSTRVRRVRRADGGGHIVRWRQRSGEEDEAHFDYVAVCAGLHVEPAFPSIPGLADPQLPSKWWDEKKEERKEKQKLSDAQRRIQTLHSSAYKDPEFLKDKSVLVCGTGETGMDLAYAAVKAPAKSIVLSTRDGFLSFPHVLQSFSLFGVTYDKDTPIDGLITNLFETTHRSRLVEASRLRWHVSDFGVKLVLKFLTGTSAGCNQWCGELPEHKQGRAYVFLNKSAKAMPYLNREWKNRSWLMERIAKYIDPPSVRDDEPGISLAPFPEYVDEDGRVVFRENGRKEAARMRNRIVKPDIVLFATGYRHSFPWLDSSYATPLDEDSNLCRGLFAYDDPTLTFSGFVRPGVGAIPPQAEMEARLWCSVICGEVPAPTSEAYYKLLQPKGARITHGVDYSSYVSQLARDVGSQPGLLDLWRTHGFDILLIYCFAAAFPTLYSLTGPWASAQAPHITRTEIRETIARRGVGGNVLMGVIPMVFYGFVNLAALLLEQLLNVAQALMPKTCQAAARQLGWTQHKKMA</sequence>
<dbReference type="AlphaFoldDB" id="A0A316Z8J2"/>
<keyword evidence="6" id="KW-0812">Transmembrane</keyword>
<evidence type="ECO:0000256" key="2">
    <source>
        <dbReference type="ARBA" id="ARBA00022630"/>
    </source>
</evidence>
<evidence type="ECO:0000256" key="5">
    <source>
        <dbReference type="ARBA" id="ARBA00023002"/>
    </source>
</evidence>
<dbReference type="GO" id="GO:0050660">
    <property type="term" value="F:flavin adenine dinucleotide binding"/>
    <property type="evidence" value="ECO:0007669"/>
    <property type="project" value="InterPro"/>
</dbReference>
<comment type="similarity">
    <text evidence="1">Belongs to the FMO family.</text>
</comment>
<dbReference type="GeneID" id="37270180"/>